<evidence type="ECO:0000256" key="8">
    <source>
        <dbReference type="ARBA" id="ARBA00023239"/>
    </source>
</evidence>
<sequence>MFSINNINDGLFGKVIANPTRKELRDLAKDMEKTTEFKSASYISEVRSRSAKNTYIVDEIKTGVDQQEISKAKADEIAAKVFEYIKDKEMIRVDRKMGMSDKFSYNCRLYISKKYARIAHMWNNTLFNPTDSENPDLVSIYVPEWPERIMFAYPESGVTFILGSDYFGESKKSFLRMAMYKVKQAGGLGFHAGSKVLRVYDKNKKLKDVGFIMFGLSGTGKTTLTIHDHELTGEEKAIVRQDDVVFMDENGYCVGTENGFYIKTEGLNPEQQSVLYKAATSENAALENIKVYEDGKVDFYDTSLTSNGRGVILREEIDTTDDTVNLEKANKIIFITRRKDVVPPVVKLDPKQALDTFMLGESIETSAGDPTKAGQSKRCVGTNPFIMGPEIEEGIKLREILQNNPDMECFILNTGSVGAKDDFDGEKLTIKVSTTIMKEIARDNIDWVEDEEWGYMIPSKVDGIDINKYNPRNYYTKEEYDKIANKLKLERKVWLAKYEGSPEEKIAATVSI</sequence>
<evidence type="ECO:0000256" key="5">
    <source>
        <dbReference type="ARBA" id="ARBA00022741"/>
    </source>
</evidence>
<dbReference type="GO" id="GO:0005524">
    <property type="term" value="F:ATP binding"/>
    <property type="evidence" value="ECO:0007669"/>
    <property type="project" value="UniProtKB-KW"/>
</dbReference>
<evidence type="ECO:0000313" key="10">
    <source>
        <dbReference type="EMBL" id="NME09299.1"/>
    </source>
</evidence>
<keyword evidence="11" id="KW-0670">Pyruvate</keyword>
<dbReference type="EC" id="4.1.1.49" evidence="3"/>
<keyword evidence="4" id="KW-0312">Gluconeogenesis</keyword>
<dbReference type="PANTHER" id="PTHR30031">
    <property type="entry name" value="PHOSPHOENOLPYRUVATE CARBOXYKINASE ATP"/>
    <property type="match status" value="1"/>
</dbReference>
<keyword evidence="7" id="KW-0067">ATP-binding</keyword>
<dbReference type="PANTHER" id="PTHR30031:SF0">
    <property type="entry name" value="PHOSPHOENOLPYRUVATE CARBOXYKINASE (ATP)"/>
    <property type="match status" value="1"/>
</dbReference>
<evidence type="ECO:0000256" key="2">
    <source>
        <dbReference type="ARBA" id="ARBA00006052"/>
    </source>
</evidence>
<evidence type="ECO:0000313" key="12">
    <source>
        <dbReference type="Proteomes" id="UP000326961"/>
    </source>
</evidence>
<dbReference type="EMBL" id="CP032452">
    <property type="protein sequence ID" value="QEZ68292.1"/>
    <property type="molecule type" value="Genomic_DNA"/>
</dbReference>
<dbReference type="InterPro" id="IPR008210">
    <property type="entry name" value="PEP_carboxykinase_N"/>
</dbReference>
<comment type="catalytic activity">
    <reaction evidence="9">
        <text>oxaloacetate + ATP = phosphoenolpyruvate + ADP + CO2</text>
        <dbReference type="Rhea" id="RHEA:18617"/>
        <dbReference type="ChEBI" id="CHEBI:16452"/>
        <dbReference type="ChEBI" id="CHEBI:16526"/>
        <dbReference type="ChEBI" id="CHEBI:30616"/>
        <dbReference type="ChEBI" id="CHEBI:58702"/>
        <dbReference type="ChEBI" id="CHEBI:456216"/>
        <dbReference type="EC" id="4.1.1.49"/>
    </reaction>
</comment>
<dbReference type="GO" id="GO:0016301">
    <property type="term" value="F:kinase activity"/>
    <property type="evidence" value="ECO:0007669"/>
    <property type="project" value="UniProtKB-KW"/>
</dbReference>
<dbReference type="AlphaFoldDB" id="A0A5P3XC90"/>
<evidence type="ECO:0000313" key="13">
    <source>
        <dbReference type="Proteomes" id="UP000573963"/>
    </source>
</evidence>
<evidence type="ECO:0000256" key="3">
    <source>
        <dbReference type="ARBA" id="ARBA00012363"/>
    </source>
</evidence>
<comment type="pathway">
    <text evidence="1">Carbohydrate biosynthesis; gluconeogenesis.</text>
</comment>
<keyword evidence="11" id="KW-0808">Transferase</keyword>
<keyword evidence="6" id="KW-0210">Decarboxylase</keyword>
<dbReference type="Gene3D" id="3.40.449.10">
    <property type="entry name" value="Phosphoenolpyruvate Carboxykinase, domain 1"/>
    <property type="match status" value="1"/>
</dbReference>
<dbReference type="GO" id="GO:0005829">
    <property type="term" value="C:cytosol"/>
    <property type="evidence" value="ECO:0007669"/>
    <property type="project" value="TreeGrafter"/>
</dbReference>
<evidence type="ECO:0000256" key="9">
    <source>
        <dbReference type="ARBA" id="ARBA00047371"/>
    </source>
</evidence>
<dbReference type="SUPFAM" id="SSF68923">
    <property type="entry name" value="PEP carboxykinase N-terminal domain"/>
    <property type="match status" value="1"/>
</dbReference>
<organism evidence="11 12">
    <name type="scientific">Paraclostridium bifermentans</name>
    <name type="common">Clostridium bifermentans</name>
    <dbReference type="NCBI Taxonomy" id="1490"/>
    <lineage>
        <taxon>Bacteria</taxon>
        <taxon>Bacillati</taxon>
        <taxon>Bacillota</taxon>
        <taxon>Clostridia</taxon>
        <taxon>Peptostreptococcales</taxon>
        <taxon>Peptostreptococcaceae</taxon>
        <taxon>Paraclostridium</taxon>
    </lineage>
</organism>
<reference evidence="11 12" key="1">
    <citation type="submission" date="2018-09" db="EMBL/GenBank/DDBJ databases">
        <title>A clostridial neurotoxin that targets Anopheles mosquitoes.</title>
        <authorList>
            <person name="Contreras E."/>
            <person name="Masuyer G."/>
            <person name="Qureshi N."/>
            <person name="Chawla S."/>
            <person name="Lim H.L."/>
            <person name="Chen J."/>
            <person name="Stenmark P."/>
            <person name="Gill S."/>
        </authorList>
    </citation>
    <scope>NUCLEOTIDE SEQUENCE [LARGE SCALE GENOMIC DNA]</scope>
    <source>
        <strain evidence="11 12">Cbm</strain>
    </source>
</reference>
<dbReference type="PIRSF" id="PIRSF006294">
    <property type="entry name" value="PEP_crbxkin"/>
    <property type="match status" value="1"/>
</dbReference>
<comment type="similarity">
    <text evidence="2">Belongs to the phosphoenolpyruvate carboxykinase (ATP) family.</text>
</comment>
<evidence type="ECO:0000256" key="4">
    <source>
        <dbReference type="ARBA" id="ARBA00022432"/>
    </source>
</evidence>
<keyword evidence="8" id="KW-0456">Lyase</keyword>
<dbReference type="Proteomes" id="UP000326961">
    <property type="component" value="Chromosome"/>
</dbReference>
<dbReference type="Proteomes" id="UP000573963">
    <property type="component" value="Unassembled WGS sequence"/>
</dbReference>
<dbReference type="Gene3D" id="3.90.228.20">
    <property type="match status" value="2"/>
</dbReference>
<dbReference type="InterPro" id="IPR013035">
    <property type="entry name" value="PEP_carboxykinase_C"/>
</dbReference>
<keyword evidence="5" id="KW-0547">Nucleotide-binding</keyword>
<evidence type="ECO:0000256" key="6">
    <source>
        <dbReference type="ARBA" id="ARBA00022793"/>
    </source>
</evidence>
<dbReference type="UniPathway" id="UPA00138"/>
<proteinExistence type="inferred from homology"/>
<dbReference type="InterPro" id="IPR001272">
    <property type="entry name" value="PEP_carboxykinase_ATP"/>
</dbReference>
<accession>A0A5P3XC90</accession>
<dbReference type="Pfam" id="PF01293">
    <property type="entry name" value="PEPCK_ATP"/>
    <property type="match status" value="1"/>
</dbReference>
<dbReference type="GO" id="GO:0004612">
    <property type="term" value="F:phosphoenolpyruvate carboxykinase (ATP) activity"/>
    <property type="evidence" value="ECO:0007669"/>
    <property type="project" value="UniProtKB-EC"/>
</dbReference>
<gene>
    <name evidence="11" type="ORF">D4A35_04800</name>
    <name evidence="10" type="ORF">HF875_07180</name>
</gene>
<evidence type="ECO:0000256" key="1">
    <source>
        <dbReference type="ARBA" id="ARBA00004742"/>
    </source>
</evidence>
<evidence type="ECO:0000313" key="11">
    <source>
        <dbReference type="EMBL" id="QEZ68292.1"/>
    </source>
</evidence>
<dbReference type="GO" id="GO:0006094">
    <property type="term" value="P:gluconeogenesis"/>
    <property type="evidence" value="ECO:0007669"/>
    <property type="project" value="UniProtKB-UniPathway"/>
</dbReference>
<dbReference type="SUPFAM" id="SSF53795">
    <property type="entry name" value="PEP carboxykinase-like"/>
    <property type="match status" value="1"/>
</dbReference>
<protein>
    <recommendedName>
        <fullName evidence="3">phosphoenolpyruvate carboxykinase (ATP)</fullName>
        <ecNumber evidence="3">4.1.1.49</ecNumber>
    </recommendedName>
</protein>
<keyword evidence="11" id="KW-0418">Kinase</keyword>
<name>A0A5P3XC90_PARBF</name>
<evidence type="ECO:0000256" key="7">
    <source>
        <dbReference type="ARBA" id="ARBA00022840"/>
    </source>
</evidence>
<dbReference type="EMBL" id="JABAFD010000003">
    <property type="protein sequence ID" value="NME09299.1"/>
    <property type="molecule type" value="Genomic_DNA"/>
</dbReference>
<reference evidence="10 13" key="2">
    <citation type="submission" date="2020-04" db="EMBL/GenBank/DDBJ databases">
        <authorList>
            <person name="Hitch T.C.A."/>
            <person name="Wylensek D."/>
            <person name="Clavel T."/>
        </authorList>
    </citation>
    <scope>NUCLEOTIDE SEQUENCE [LARGE SCALE GENOMIC DNA]</scope>
    <source>
        <strain evidence="10 13">Med78_4-601-WT-2</strain>
    </source>
</reference>
<dbReference type="NCBIfam" id="NF006821">
    <property type="entry name" value="PRK09344.1-3"/>
    <property type="match status" value="1"/>
</dbReference>
<dbReference type="RefSeq" id="WP_051391423.1">
    <property type="nucleotide sequence ID" value="NZ_BROK01000049.1"/>
</dbReference>